<protein>
    <submittedName>
        <fullName evidence="10">Iron ABC transporter ATP-binding protein</fullName>
    </submittedName>
</protein>
<dbReference type="Proteomes" id="UP001156601">
    <property type="component" value="Unassembled WGS sequence"/>
</dbReference>
<dbReference type="InterPro" id="IPR017871">
    <property type="entry name" value="ABC_transporter-like_CS"/>
</dbReference>
<dbReference type="GO" id="GO:0005524">
    <property type="term" value="F:ATP binding"/>
    <property type="evidence" value="ECO:0007669"/>
    <property type="project" value="UniProtKB-KW"/>
</dbReference>
<dbReference type="RefSeq" id="WP_284218417.1">
    <property type="nucleotide sequence ID" value="NZ_BSOT01000007.1"/>
</dbReference>
<reference evidence="10" key="2">
    <citation type="submission" date="2023-01" db="EMBL/GenBank/DDBJ databases">
        <title>Draft genome sequence of Agaribacter marinus strain NBRC 110023.</title>
        <authorList>
            <person name="Sun Q."/>
            <person name="Mori K."/>
        </authorList>
    </citation>
    <scope>NUCLEOTIDE SEQUENCE</scope>
    <source>
        <strain evidence="10">NBRC 110023</strain>
    </source>
</reference>
<feature type="domain" description="ABC transporter" evidence="9">
    <location>
        <begin position="2"/>
        <end position="234"/>
    </location>
</feature>
<dbReference type="InterPro" id="IPR008995">
    <property type="entry name" value="Mo/tungstate-bd_C_term_dom"/>
</dbReference>
<keyword evidence="7" id="KW-0406">Ion transport</keyword>
<keyword evidence="1" id="KW-0813">Transport</keyword>
<dbReference type="InterPro" id="IPR003439">
    <property type="entry name" value="ABC_transporter-like_ATP-bd"/>
</dbReference>
<evidence type="ECO:0000313" key="10">
    <source>
        <dbReference type="EMBL" id="GLR72058.1"/>
    </source>
</evidence>
<proteinExistence type="predicted"/>
<keyword evidence="11" id="KW-1185">Reference proteome</keyword>
<keyword evidence="5 10" id="KW-0067">ATP-binding</keyword>
<dbReference type="PANTHER" id="PTHR42781:SF4">
    <property type="entry name" value="SPERMIDINE_PUTRESCINE IMPORT ATP-BINDING PROTEIN POTA"/>
    <property type="match status" value="1"/>
</dbReference>
<gene>
    <name evidence="10" type="ORF">GCM10007852_29660</name>
</gene>
<evidence type="ECO:0000256" key="4">
    <source>
        <dbReference type="ARBA" id="ARBA00022741"/>
    </source>
</evidence>
<accession>A0AA37SY74</accession>
<dbReference type="EMBL" id="BSOT01000007">
    <property type="protein sequence ID" value="GLR72058.1"/>
    <property type="molecule type" value="Genomic_DNA"/>
</dbReference>
<dbReference type="PROSITE" id="PS50893">
    <property type="entry name" value="ABC_TRANSPORTER_2"/>
    <property type="match status" value="1"/>
</dbReference>
<dbReference type="SUPFAM" id="SSF50331">
    <property type="entry name" value="MOP-like"/>
    <property type="match status" value="1"/>
</dbReference>
<organism evidence="10 11">
    <name type="scientific">Agaribacter marinus</name>
    <dbReference type="NCBI Taxonomy" id="1431249"/>
    <lineage>
        <taxon>Bacteria</taxon>
        <taxon>Pseudomonadati</taxon>
        <taxon>Pseudomonadota</taxon>
        <taxon>Gammaproteobacteria</taxon>
        <taxon>Alteromonadales</taxon>
        <taxon>Alteromonadaceae</taxon>
        <taxon>Agaribacter</taxon>
    </lineage>
</organism>
<dbReference type="Pfam" id="PF00005">
    <property type="entry name" value="ABC_tran"/>
    <property type="match status" value="1"/>
</dbReference>
<evidence type="ECO:0000256" key="5">
    <source>
        <dbReference type="ARBA" id="ARBA00022840"/>
    </source>
</evidence>
<evidence type="ECO:0000256" key="8">
    <source>
        <dbReference type="ARBA" id="ARBA00023136"/>
    </source>
</evidence>
<evidence type="ECO:0000256" key="2">
    <source>
        <dbReference type="ARBA" id="ARBA00022475"/>
    </source>
</evidence>
<dbReference type="Pfam" id="PF08402">
    <property type="entry name" value="TOBE_2"/>
    <property type="match status" value="1"/>
</dbReference>
<dbReference type="Gene3D" id="2.40.50.100">
    <property type="match status" value="1"/>
</dbReference>
<sequence>MLTIQNLNLGYDNKTVLRIDDLQLNKGDIGCVLGPSGSGKSSFLHVVSGINSPMSGSIHLNQRIVFDAEVNVPASDRAVGMVFQDLCLFPHMTVAQNVAYGLHSIVKAARDSRIEEVLSLVELSDFASRFPYELSGGQQQRVAIARALAPRPEILLMDEPFSSLDPSLREQLASDLRVLLKKLGITALIVTHDQQEAFAMADKIAVFADGKCQQWGSAYDLYHTPVNQDVATFIGEGTFLKGQVVEKDGNLYISTALAELNTQEVTTANTIDARETPKLSIGETVSVLVRPDDILHRDKSAHKATVVNRQFRGAHIMYTLAISNGDEVLCLAPSHHDHQIGEAFGISLDVQHLIYF</sequence>
<dbReference type="SUPFAM" id="SSF52540">
    <property type="entry name" value="P-loop containing nucleoside triphosphate hydrolases"/>
    <property type="match status" value="1"/>
</dbReference>
<dbReference type="InterPro" id="IPR027417">
    <property type="entry name" value="P-loop_NTPase"/>
</dbReference>
<dbReference type="CDD" id="cd03259">
    <property type="entry name" value="ABC_Carb_Solutes_like"/>
    <property type="match status" value="1"/>
</dbReference>
<dbReference type="AlphaFoldDB" id="A0AA37SY74"/>
<dbReference type="PROSITE" id="PS00211">
    <property type="entry name" value="ABC_TRANSPORTER_1"/>
    <property type="match status" value="1"/>
</dbReference>
<evidence type="ECO:0000313" key="11">
    <source>
        <dbReference type="Proteomes" id="UP001156601"/>
    </source>
</evidence>
<comment type="caution">
    <text evidence="10">The sequence shown here is derived from an EMBL/GenBank/DDBJ whole genome shotgun (WGS) entry which is preliminary data.</text>
</comment>
<dbReference type="InterPro" id="IPR003593">
    <property type="entry name" value="AAA+_ATPase"/>
</dbReference>
<dbReference type="FunFam" id="3.40.50.300:FF:000425">
    <property type="entry name" value="Probable ABC transporter, ATP-binding subunit"/>
    <property type="match status" value="1"/>
</dbReference>
<name>A0AA37SY74_9ALTE</name>
<dbReference type="InterPro" id="IPR015853">
    <property type="entry name" value="ABC_transpr_FbpC"/>
</dbReference>
<evidence type="ECO:0000259" key="9">
    <source>
        <dbReference type="PROSITE" id="PS50893"/>
    </source>
</evidence>
<evidence type="ECO:0000256" key="1">
    <source>
        <dbReference type="ARBA" id="ARBA00022448"/>
    </source>
</evidence>
<keyword evidence="3" id="KW-0410">Iron transport</keyword>
<keyword evidence="4" id="KW-0547">Nucleotide-binding</keyword>
<dbReference type="Gene3D" id="3.40.50.300">
    <property type="entry name" value="P-loop containing nucleotide triphosphate hydrolases"/>
    <property type="match status" value="1"/>
</dbReference>
<keyword evidence="8" id="KW-0472">Membrane</keyword>
<reference evidence="10" key="1">
    <citation type="journal article" date="2014" name="Int. J. Syst. Evol. Microbiol.">
        <title>Complete genome sequence of Corynebacterium casei LMG S-19264T (=DSM 44701T), isolated from a smear-ripened cheese.</title>
        <authorList>
            <consortium name="US DOE Joint Genome Institute (JGI-PGF)"/>
            <person name="Walter F."/>
            <person name="Albersmeier A."/>
            <person name="Kalinowski J."/>
            <person name="Ruckert C."/>
        </authorList>
    </citation>
    <scope>NUCLEOTIDE SEQUENCE</scope>
    <source>
        <strain evidence="10">NBRC 110023</strain>
    </source>
</reference>
<evidence type="ECO:0000256" key="3">
    <source>
        <dbReference type="ARBA" id="ARBA00022496"/>
    </source>
</evidence>
<dbReference type="GO" id="GO:0016887">
    <property type="term" value="F:ATP hydrolysis activity"/>
    <property type="evidence" value="ECO:0007669"/>
    <property type="project" value="InterPro"/>
</dbReference>
<evidence type="ECO:0000256" key="7">
    <source>
        <dbReference type="ARBA" id="ARBA00023065"/>
    </source>
</evidence>
<dbReference type="PANTHER" id="PTHR42781">
    <property type="entry name" value="SPERMIDINE/PUTRESCINE IMPORT ATP-BINDING PROTEIN POTA"/>
    <property type="match status" value="1"/>
</dbReference>
<dbReference type="SMART" id="SM00382">
    <property type="entry name" value="AAA"/>
    <property type="match status" value="1"/>
</dbReference>
<evidence type="ECO:0000256" key="6">
    <source>
        <dbReference type="ARBA" id="ARBA00023004"/>
    </source>
</evidence>
<keyword evidence="2" id="KW-1003">Cell membrane</keyword>
<dbReference type="InterPro" id="IPR013611">
    <property type="entry name" value="Transp-assoc_OB_typ2"/>
</dbReference>
<dbReference type="GO" id="GO:0015697">
    <property type="term" value="P:quaternary ammonium group transport"/>
    <property type="evidence" value="ECO:0007669"/>
    <property type="project" value="UniProtKB-ARBA"/>
</dbReference>
<dbReference type="InterPro" id="IPR050093">
    <property type="entry name" value="ABC_SmlMolc_Importer"/>
</dbReference>
<keyword evidence="6" id="KW-0408">Iron</keyword>
<dbReference type="GO" id="GO:0043190">
    <property type="term" value="C:ATP-binding cassette (ABC) transporter complex"/>
    <property type="evidence" value="ECO:0007669"/>
    <property type="project" value="InterPro"/>
</dbReference>
<dbReference type="GO" id="GO:0015408">
    <property type="term" value="F:ABC-type ferric iron transporter activity"/>
    <property type="evidence" value="ECO:0007669"/>
    <property type="project" value="InterPro"/>
</dbReference>